<evidence type="ECO:0000313" key="2">
    <source>
        <dbReference type="WBParaSite" id="PS1159_v2.g14907.t1"/>
    </source>
</evidence>
<sequence>LLSKSEEITAAIANKGSGDIFADLLADHGITEKKKATMGEMIRTEENKFLDPVSIKIRN</sequence>
<accession>A0AC35F8U1</accession>
<dbReference type="WBParaSite" id="PS1159_v2.g14907.t1">
    <property type="protein sequence ID" value="PS1159_v2.g14907.t1"/>
    <property type="gene ID" value="PS1159_v2.g14907"/>
</dbReference>
<organism evidence="1 2">
    <name type="scientific">Panagrolaimus sp. PS1159</name>
    <dbReference type="NCBI Taxonomy" id="55785"/>
    <lineage>
        <taxon>Eukaryota</taxon>
        <taxon>Metazoa</taxon>
        <taxon>Ecdysozoa</taxon>
        <taxon>Nematoda</taxon>
        <taxon>Chromadorea</taxon>
        <taxon>Rhabditida</taxon>
        <taxon>Tylenchina</taxon>
        <taxon>Panagrolaimomorpha</taxon>
        <taxon>Panagrolaimoidea</taxon>
        <taxon>Panagrolaimidae</taxon>
        <taxon>Panagrolaimus</taxon>
    </lineage>
</organism>
<name>A0AC35F8U1_9BILA</name>
<protein>
    <submittedName>
        <fullName evidence="2">Uncharacterized protein</fullName>
    </submittedName>
</protein>
<evidence type="ECO:0000313" key="1">
    <source>
        <dbReference type="Proteomes" id="UP000887580"/>
    </source>
</evidence>
<dbReference type="Proteomes" id="UP000887580">
    <property type="component" value="Unplaced"/>
</dbReference>
<proteinExistence type="predicted"/>
<reference evidence="2" key="1">
    <citation type="submission" date="2022-11" db="UniProtKB">
        <authorList>
            <consortium name="WormBaseParasite"/>
        </authorList>
    </citation>
    <scope>IDENTIFICATION</scope>
</reference>